<feature type="transmembrane region" description="Helical" evidence="6">
    <location>
        <begin position="37"/>
        <end position="56"/>
    </location>
</feature>
<comment type="similarity">
    <text evidence="2">Belongs to the PucC family.</text>
</comment>
<dbReference type="RefSeq" id="WP_090484163.1">
    <property type="nucleotide sequence ID" value="NZ_FOUO01000005.1"/>
</dbReference>
<evidence type="ECO:0000256" key="6">
    <source>
        <dbReference type="SAM" id="Phobius"/>
    </source>
</evidence>
<dbReference type="PIRSF" id="PIRSF016565">
    <property type="entry name" value="PucC"/>
    <property type="match status" value="1"/>
</dbReference>
<dbReference type="SUPFAM" id="SSF103473">
    <property type="entry name" value="MFS general substrate transporter"/>
    <property type="match status" value="1"/>
</dbReference>
<protein>
    <submittedName>
        <fullName evidence="7">MFS transporter, BCD family, chlorophyll transporter</fullName>
    </submittedName>
</protein>
<feature type="transmembrane region" description="Helical" evidence="6">
    <location>
        <begin position="354"/>
        <end position="379"/>
    </location>
</feature>
<dbReference type="AlphaFoldDB" id="A0A1I4QPB2"/>
<dbReference type="STRING" id="195064.SAMN05421721_10514"/>
<sequence>MTGKKGAGAFMGLINRFGPSILPFADAASEELPLQRLLRLALFQVSVGMSMVLLTGTLNRVMVVELGVSAWLVAVMVALPITFAPLRALLGHRSDNHKSAFGWRRVPYLWMGTLLQFAGLAIMPFALLVLSEGSGPFFLGPLAAALAFLLVGAGMHTTQTAGLALATDLAAQEQRPRVVALLYVILLAGMLLASAVFGLLLRDYSPGRLIEVLQGAAVVTIGLNLLALWKQEAVNHERAKARHEPGVPFLEAWRSFSAHSQIRRLLVVIGLGTLGLNMQDILLEPYGGEILGMSVSATTTLTALWAAGMLAAFSLAAYQLTRGADPYRVAALGALIGVAAFLIVVAAVPLESTLIFRLGTGLIGFGGGLFAVSTLLAMMAFAQGDQSGMAVGAWGAVQATAAGAAMALGGILRDLVGLFAGWGLFGEGLSGAATGYLAVYYLEIGLLVAALVMMVPLLREGGPRHGGSSRFGISDFPGA</sequence>
<feature type="transmembrane region" description="Helical" evidence="6">
    <location>
        <begin position="432"/>
        <end position="458"/>
    </location>
</feature>
<dbReference type="PANTHER" id="PTHR23538:SF1">
    <property type="entry name" value="44.5 KD BACTERIOCHLOROPHYLL SYNTHASE SUBUNIT"/>
    <property type="match status" value="1"/>
</dbReference>
<proteinExistence type="inferred from homology"/>
<feature type="transmembrane region" description="Helical" evidence="6">
    <location>
        <begin position="391"/>
        <end position="412"/>
    </location>
</feature>
<dbReference type="OrthoDB" id="8558818at2"/>
<name>A0A1I4QPB2_ECTMO</name>
<evidence type="ECO:0000256" key="2">
    <source>
        <dbReference type="ARBA" id="ARBA00008412"/>
    </source>
</evidence>
<feature type="transmembrane region" description="Helical" evidence="6">
    <location>
        <begin position="295"/>
        <end position="317"/>
    </location>
</feature>
<keyword evidence="8" id="KW-1185">Reference proteome</keyword>
<keyword evidence="3 6" id="KW-0812">Transmembrane</keyword>
<evidence type="ECO:0000256" key="5">
    <source>
        <dbReference type="ARBA" id="ARBA00023136"/>
    </source>
</evidence>
<dbReference type="InterPro" id="IPR036259">
    <property type="entry name" value="MFS_trans_sf"/>
</dbReference>
<dbReference type="InterPro" id="IPR026036">
    <property type="entry name" value="PucC"/>
</dbReference>
<feature type="transmembrane region" description="Helical" evidence="6">
    <location>
        <begin position="329"/>
        <end position="348"/>
    </location>
</feature>
<organism evidence="7 8">
    <name type="scientific">Ectothiorhodospira mobilis</name>
    <dbReference type="NCBI Taxonomy" id="195064"/>
    <lineage>
        <taxon>Bacteria</taxon>
        <taxon>Pseudomonadati</taxon>
        <taxon>Pseudomonadota</taxon>
        <taxon>Gammaproteobacteria</taxon>
        <taxon>Chromatiales</taxon>
        <taxon>Ectothiorhodospiraceae</taxon>
        <taxon>Ectothiorhodospira</taxon>
    </lineage>
</organism>
<dbReference type="Pfam" id="PF03209">
    <property type="entry name" value="PUCC"/>
    <property type="match status" value="1"/>
</dbReference>
<feature type="transmembrane region" description="Helical" evidence="6">
    <location>
        <begin position="68"/>
        <end position="86"/>
    </location>
</feature>
<feature type="transmembrane region" description="Helical" evidence="6">
    <location>
        <begin position="265"/>
        <end position="283"/>
    </location>
</feature>
<dbReference type="PANTHER" id="PTHR23538">
    <property type="entry name" value="44.5 KD BACTERIOCHLOROPHYLL SYNTHASE SUBUNIT"/>
    <property type="match status" value="1"/>
</dbReference>
<evidence type="ECO:0000256" key="4">
    <source>
        <dbReference type="ARBA" id="ARBA00022989"/>
    </source>
</evidence>
<feature type="transmembrane region" description="Helical" evidence="6">
    <location>
        <begin position="142"/>
        <end position="166"/>
    </location>
</feature>
<feature type="transmembrane region" description="Helical" evidence="6">
    <location>
        <begin position="178"/>
        <end position="200"/>
    </location>
</feature>
<gene>
    <name evidence="7" type="ORF">SAMN05421721_10514</name>
</gene>
<keyword evidence="4 6" id="KW-1133">Transmembrane helix</keyword>
<dbReference type="Gene3D" id="1.20.1250.20">
    <property type="entry name" value="MFS general substrate transporter like domains"/>
    <property type="match status" value="1"/>
</dbReference>
<reference evidence="7 8" key="1">
    <citation type="submission" date="2016-10" db="EMBL/GenBank/DDBJ databases">
        <authorList>
            <person name="de Groot N.N."/>
        </authorList>
    </citation>
    <scope>NUCLEOTIDE SEQUENCE [LARGE SCALE GENOMIC DNA]</scope>
    <source>
        <strain evidence="7 8">DSM 4180</strain>
    </source>
</reference>
<accession>A0A1I4QPB2</accession>
<evidence type="ECO:0000313" key="8">
    <source>
        <dbReference type="Proteomes" id="UP000199556"/>
    </source>
</evidence>
<dbReference type="GO" id="GO:0016020">
    <property type="term" value="C:membrane"/>
    <property type="evidence" value="ECO:0007669"/>
    <property type="project" value="UniProtKB-SubCell"/>
</dbReference>
<evidence type="ECO:0000313" key="7">
    <source>
        <dbReference type="EMBL" id="SFM41550.1"/>
    </source>
</evidence>
<feature type="transmembrane region" description="Helical" evidence="6">
    <location>
        <begin position="107"/>
        <end position="130"/>
    </location>
</feature>
<feature type="transmembrane region" description="Helical" evidence="6">
    <location>
        <begin position="212"/>
        <end position="229"/>
    </location>
</feature>
<dbReference type="EMBL" id="FOUO01000005">
    <property type="protein sequence ID" value="SFM41550.1"/>
    <property type="molecule type" value="Genomic_DNA"/>
</dbReference>
<evidence type="ECO:0000256" key="3">
    <source>
        <dbReference type="ARBA" id="ARBA00022692"/>
    </source>
</evidence>
<dbReference type="CDD" id="cd06176">
    <property type="entry name" value="MFS_BCD_PucC-like"/>
    <property type="match status" value="1"/>
</dbReference>
<keyword evidence="5 6" id="KW-0472">Membrane</keyword>
<dbReference type="InterPro" id="IPR004896">
    <property type="entry name" value="PucC-rel"/>
</dbReference>
<comment type="subcellular location">
    <subcellularLocation>
        <location evidence="1">Membrane</location>
        <topology evidence="1">Multi-pass membrane protein</topology>
    </subcellularLocation>
</comment>
<evidence type="ECO:0000256" key="1">
    <source>
        <dbReference type="ARBA" id="ARBA00004141"/>
    </source>
</evidence>
<dbReference type="Proteomes" id="UP000199556">
    <property type="component" value="Unassembled WGS sequence"/>
</dbReference>